<reference evidence="2" key="1">
    <citation type="submission" date="2020-05" db="EMBL/GenBank/DDBJ databases">
        <title>Mycena genomes resolve the evolution of fungal bioluminescence.</title>
        <authorList>
            <person name="Tsai I.J."/>
        </authorList>
    </citation>
    <scope>NUCLEOTIDE SEQUENCE</scope>
    <source>
        <strain evidence="2">160909Yilan</strain>
    </source>
</reference>
<name>A0A8H6Y5G3_9AGAR</name>
<feature type="signal peptide" evidence="1">
    <location>
        <begin position="1"/>
        <end position="27"/>
    </location>
</feature>
<keyword evidence="1" id="KW-0732">Signal</keyword>
<accession>A0A8H6Y5G3</accession>
<dbReference type="Proteomes" id="UP000623467">
    <property type="component" value="Unassembled WGS sequence"/>
</dbReference>
<dbReference type="EMBL" id="JACAZH010000011">
    <property type="protein sequence ID" value="KAF7354555.1"/>
    <property type="molecule type" value="Genomic_DNA"/>
</dbReference>
<evidence type="ECO:0000256" key="1">
    <source>
        <dbReference type="SAM" id="SignalP"/>
    </source>
</evidence>
<proteinExistence type="predicted"/>
<organism evidence="2 3">
    <name type="scientific">Mycena sanguinolenta</name>
    <dbReference type="NCBI Taxonomy" id="230812"/>
    <lineage>
        <taxon>Eukaryota</taxon>
        <taxon>Fungi</taxon>
        <taxon>Dikarya</taxon>
        <taxon>Basidiomycota</taxon>
        <taxon>Agaricomycotina</taxon>
        <taxon>Agaricomycetes</taxon>
        <taxon>Agaricomycetidae</taxon>
        <taxon>Agaricales</taxon>
        <taxon>Marasmiineae</taxon>
        <taxon>Mycenaceae</taxon>
        <taxon>Mycena</taxon>
    </lineage>
</organism>
<feature type="chain" id="PRO_5034097649" description="Secreted protein" evidence="1">
    <location>
        <begin position="28"/>
        <end position="156"/>
    </location>
</feature>
<dbReference type="AlphaFoldDB" id="A0A8H6Y5G3"/>
<protein>
    <recommendedName>
        <fullName evidence="4">Secreted protein</fullName>
    </recommendedName>
</protein>
<evidence type="ECO:0008006" key="4">
    <source>
        <dbReference type="Google" id="ProtNLM"/>
    </source>
</evidence>
<comment type="caution">
    <text evidence="2">The sequence shown here is derived from an EMBL/GenBank/DDBJ whole genome shotgun (WGS) entry which is preliminary data.</text>
</comment>
<evidence type="ECO:0000313" key="3">
    <source>
        <dbReference type="Proteomes" id="UP000623467"/>
    </source>
</evidence>
<sequence length="156" mass="17210">MTSRSSVLVLPLAAMLTLEFAFLLLLGDEYDTAPPHLIQSSRIEISCMSNVSMLATTAQPHTPATRPGCFFEIRYSYYLSLARRPAHIFSRSYSFCALLRSNATPSTSTVLPRADRMVAIFPKYPLGSPCSRPTLQPSFLFLLSIPAADAHHDVNS</sequence>
<keyword evidence="3" id="KW-1185">Reference proteome</keyword>
<evidence type="ECO:0000313" key="2">
    <source>
        <dbReference type="EMBL" id="KAF7354555.1"/>
    </source>
</evidence>
<gene>
    <name evidence="2" type="ORF">MSAN_01368600</name>
</gene>